<feature type="chain" id="PRO_5047292262" evidence="2">
    <location>
        <begin position="23"/>
        <end position="133"/>
    </location>
</feature>
<accession>A0ABS8P2Z1</accession>
<reference evidence="4 5" key="1">
    <citation type="submission" date="2021-11" db="EMBL/GenBank/DDBJ databases">
        <title>Draft genome sequence of Actinomycetospora sp. SF1 isolated from the rhizosphere soil.</title>
        <authorList>
            <person name="Duangmal K."/>
            <person name="Chantavorakit T."/>
        </authorList>
    </citation>
    <scope>NUCLEOTIDE SEQUENCE [LARGE SCALE GENOMIC DNA]</scope>
    <source>
        <strain evidence="4 5">TBRC 5722</strain>
    </source>
</reference>
<proteinExistence type="predicted"/>
<feature type="domain" description="DUF732" evidence="3">
    <location>
        <begin position="55"/>
        <end position="125"/>
    </location>
</feature>
<dbReference type="RefSeq" id="WP_230729622.1">
    <property type="nucleotide sequence ID" value="NZ_JAJNDB010000001.1"/>
</dbReference>
<evidence type="ECO:0000256" key="2">
    <source>
        <dbReference type="SAM" id="SignalP"/>
    </source>
</evidence>
<comment type="caution">
    <text evidence="4">The sequence shown here is derived from an EMBL/GenBank/DDBJ whole genome shotgun (WGS) entry which is preliminary data.</text>
</comment>
<gene>
    <name evidence="4" type="ORF">LQ327_00815</name>
</gene>
<evidence type="ECO:0000259" key="3">
    <source>
        <dbReference type="Pfam" id="PF05305"/>
    </source>
</evidence>
<feature type="region of interest" description="Disordered" evidence="1">
    <location>
        <begin position="18"/>
        <end position="53"/>
    </location>
</feature>
<name>A0ABS8P2Z1_9PSEU</name>
<sequence length="133" mass="13157">MMLAGMLAVAGLAAAGCGGAEQAPPAAQTAPAATSTTATIPSPSEAPALTPEQRDPAFVNALNSKGLQVGDPQTRTQVAQSICQSLDSGVTVPALSGQLQEALGGPTQENTGFIIGAATAIYCPNDLPKLKNG</sequence>
<keyword evidence="5" id="KW-1185">Reference proteome</keyword>
<keyword evidence="2" id="KW-0732">Signal</keyword>
<organism evidence="4 5">
    <name type="scientific">Actinomycetospora endophytica</name>
    <dbReference type="NCBI Taxonomy" id="2291215"/>
    <lineage>
        <taxon>Bacteria</taxon>
        <taxon>Bacillati</taxon>
        <taxon>Actinomycetota</taxon>
        <taxon>Actinomycetes</taxon>
        <taxon>Pseudonocardiales</taxon>
        <taxon>Pseudonocardiaceae</taxon>
        <taxon>Actinomycetospora</taxon>
    </lineage>
</organism>
<protein>
    <submittedName>
        <fullName evidence="4">DUF732 domain-containing protein</fullName>
    </submittedName>
</protein>
<feature type="signal peptide" evidence="2">
    <location>
        <begin position="1"/>
        <end position="22"/>
    </location>
</feature>
<dbReference type="InterPro" id="IPR007969">
    <property type="entry name" value="DUF732"/>
</dbReference>
<dbReference type="Pfam" id="PF05305">
    <property type="entry name" value="DUF732"/>
    <property type="match status" value="1"/>
</dbReference>
<evidence type="ECO:0000313" key="5">
    <source>
        <dbReference type="Proteomes" id="UP001199469"/>
    </source>
</evidence>
<dbReference type="EMBL" id="JAJNDB010000001">
    <property type="protein sequence ID" value="MCD2191930.1"/>
    <property type="molecule type" value="Genomic_DNA"/>
</dbReference>
<feature type="compositionally biased region" description="Low complexity" evidence="1">
    <location>
        <begin position="18"/>
        <end position="48"/>
    </location>
</feature>
<dbReference type="Proteomes" id="UP001199469">
    <property type="component" value="Unassembled WGS sequence"/>
</dbReference>
<evidence type="ECO:0000256" key="1">
    <source>
        <dbReference type="SAM" id="MobiDB-lite"/>
    </source>
</evidence>
<evidence type="ECO:0000313" key="4">
    <source>
        <dbReference type="EMBL" id="MCD2191930.1"/>
    </source>
</evidence>